<dbReference type="AlphaFoldDB" id="A0A832I822"/>
<dbReference type="NCBIfam" id="TIGR01625">
    <property type="entry name" value="YidE_YbjL_dupl"/>
    <property type="match status" value="2"/>
</dbReference>
<name>A0A832I822_UNCEI</name>
<accession>A0A832I822</accession>
<feature type="domain" description="RCK C-terminal" evidence="9">
    <location>
        <begin position="186"/>
        <end position="266"/>
    </location>
</feature>
<keyword evidence="3" id="KW-0813">Transport</keyword>
<dbReference type="GO" id="GO:0005886">
    <property type="term" value="C:plasma membrane"/>
    <property type="evidence" value="ECO:0007669"/>
    <property type="project" value="UniProtKB-SubCell"/>
</dbReference>
<gene>
    <name evidence="10" type="ORF">ENR23_02690</name>
</gene>
<feature type="transmembrane region" description="Helical" evidence="8">
    <location>
        <begin position="157"/>
        <end position="178"/>
    </location>
</feature>
<feature type="transmembrane region" description="Helical" evidence="8">
    <location>
        <begin position="514"/>
        <end position="537"/>
    </location>
</feature>
<feature type="transmembrane region" description="Helical" evidence="8">
    <location>
        <begin position="361"/>
        <end position="379"/>
    </location>
</feature>
<evidence type="ECO:0000256" key="1">
    <source>
        <dbReference type="ARBA" id="ARBA00004651"/>
    </source>
</evidence>
<comment type="caution">
    <text evidence="10">The sequence shown here is derived from an EMBL/GenBank/DDBJ whole genome shotgun (WGS) entry which is preliminary data.</text>
</comment>
<feature type="transmembrane region" description="Helical" evidence="8">
    <location>
        <begin position="34"/>
        <end position="52"/>
    </location>
</feature>
<feature type="transmembrane region" description="Helical" evidence="8">
    <location>
        <begin position="6"/>
        <end position="27"/>
    </location>
</feature>
<evidence type="ECO:0000256" key="5">
    <source>
        <dbReference type="ARBA" id="ARBA00022692"/>
    </source>
</evidence>
<dbReference type="GO" id="GO:0008324">
    <property type="term" value="F:monoatomic cation transmembrane transporter activity"/>
    <property type="evidence" value="ECO:0007669"/>
    <property type="project" value="InterPro"/>
</dbReference>
<keyword evidence="5 8" id="KW-0812">Transmembrane</keyword>
<feature type="domain" description="RCK C-terminal" evidence="9">
    <location>
        <begin position="267"/>
        <end position="351"/>
    </location>
</feature>
<dbReference type="PANTHER" id="PTHR30445">
    <property type="entry name" value="K(+)_H(+) ANTIPORTER SUBUNIT KHTT"/>
    <property type="match status" value="1"/>
</dbReference>
<evidence type="ECO:0000313" key="10">
    <source>
        <dbReference type="EMBL" id="HGZ42327.1"/>
    </source>
</evidence>
<comment type="similarity">
    <text evidence="2">Belongs to the AAE transporter (TC 2.A.81) family.</text>
</comment>
<dbReference type="PROSITE" id="PS51202">
    <property type="entry name" value="RCK_C"/>
    <property type="match status" value="2"/>
</dbReference>
<evidence type="ECO:0000256" key="6">
    <source>
        <dbReference type="ARBA" id="ARBA00022989"/>
    </source>
</evidence>
<protein>
    <submittedName>
        <fullName evidence="10">Transporter</fullName>
    </submittedName>
</protein>
<dbReference type="Pfam" id="PF06826">
    <property type="entry name" value="Asp-Al_Ex"/>
    <property type="match status" value="2"/>
</dbReference>
<evidence type="ECO:0000256" key="4">
    <source>
        <dbReference type="ARBA" id="ARBA00022475"/>
    </source>
</evidence>
<evidence type="ECO:0000256" key="2">
    <source>
        <dbReference type="ARBA" id="ARBA00009854"/>
    </source>
</evidence>
<dbReference type="InterPro" id="IPR036721">
    <property type="entry name" value="RCK_C_sf"/>
</dbReference>
<evidence type="ECO:0000256" key="3">
    <source>
        <dbReference type="ARBA" id="ARBA00022448"/>
    </source>
</evidence>
<dbReference type="EMBL" id="DSQF01000004">
    <property type="protein sequence ID" value="HGZ42327.1"/>
    <property type="molecule type" value="Genomic_DNA"/>
</dbReference>
<organism evidence="10">
    <name type="scientific">Eiseniibacteriota bacterium</name>
    <dbReference type="NCBI Taxonomy" id="2212470"/>
    <lineage>
        <taxon>Bacteria</taxon>
        <taxon>Candidatus Eiseniibacteriota</taxon>
    </lineage>
</organism>
<dbReference type="InterPro" id="IPR050144">
    <property type="entry name" value="AAE_transporter"/>
</dbReference>
<dbReference type="SUPFAM" id="SSF116726">
    <property type="entry name" value="TrkA C-terminal domain-like"/>
    <property type="match status" value="1"/>
</dbReference>
<comment type="subcellular location">
    <subcellularLocation>
        <location evidence="1">Cell membrane</location>
        <topology evidence="1">Multi-pass membrane protein</topology>
    </subcellularLocation>
</comment>
<reference evidence="10" key="1">
    <citation type="journal article" date="2020" name="mSystems">
        <title>Genome- and Community-Level Interaction Insights into Carbon Utilization and Element Cycling Functions of Hydrothermarchaeota in Hydrothermal Sediment.</title>
        <authorList>
            <person name="Zhou Z."/>
            <person name="Liu Y."/>
            <person name="Xu W."/>
            <person name="Pan J."/>
            <person name="Luo Z.H."/>
            <person name="Li M."/>
        </authorList>
    </citation>
    <scope>NUCLEOTIDE SEQUENCE [LARGE SCALE GENOMIC DNA]</scope>
    <source>
        <strain evidence="10">SpSt-381</strain>
    </source>
</reference>
<evidence type="ECO:0000256" key="8">
    <source>
        <dbReference type="SAM" id="Phobius"/>
    </source>
</evidence>
<dbReference type="PANTHER" id="PTHR30445:SF3">
    <property type="entry name" value="TRANSPORT PROTEIN YIDE-RELATED"/>
    <property type="match status" value="1"/>
</dbReference>
<feature type="transmembrane region" description="Helical" evidence="8">
    <location>
        <begin position="64"/>
        <end position="83"/>
    </location>
</feature>
<dbReference type="GO" id="GO:0006813">
    <property type="term" value="P:potassium ion transport"/>
    <property type="evidence" value="ECO:0007669"/>
    <property type="project" value="InterPro"/>
</dbReference>
<feature type="transmembrane region" description="Helical" evidence="8">
    <location>
        <begin position="385"/>
        <end position="405"/>
    </location>
</feature>
<dbReference type="InterPro" id="IPR006512">
    <property type="entry name" value="YidE_YbjL"/>
</dbReference>
<dbReference type="Pfam" id="PF02080">
    <property type="entry name" value="TrkA_C"/>
    <property type="match status" value="1"/>
</dbReference>
<keyword evidence="4" id="KW-1003">Cell membrane</keyword>
<keyword evidence="7 8" id="KW-0472">Membrane</keyword>
<feature type="transmembrane region" description="Helical" evidence="8">
    <location>
        <begin position="450"/>
        <end position="472"/>
    </location>
</feature>
<keyword evidence="6 8" id="KW-1133">Transmembrane helix</keyword>
<sequence>MLSRVVEFLAPQPLILLFLVLALGFALGRVRVRGFAFGVAAVLFVGLAFGALDPRLQVPEVVQRLGLVLFVYTVGLSTGPGFVAALRRGGVRDAAFAAVTLALGAGVALLAHAAFGFGPALTAGLYCGALTNTPALAAVTERLRAAGAAESLAAEPVVAYAISYPMGVLAALVALVVARRTLFRGVPPARREPLEVVVLRVTRPEACALPLGALARAAGWRARFGRVLRAGRVDVVRPREPLRPGDVVSAVAPASEVAALVEALGERCAERIDLDRRTLDHRRVFVSNPAVVEQRIRDLVGLDRLGARITRVRRGDADVLPAGDTVLQPGDRVRVLAPRERMDEVTRFFGDSYRALAEVDVLTFGLGAALGLALGLVPLPLPGGGAFQLGLAGGPLVVGLALGALGRSGPVVWVMPYNAGLTLRQIGLVLFLAGVGTRSGWVFARTFGEAGGLALFGAGAALTFAVAMLTLWAGHAILRVPPGVLAGMLSGVFTQPAVLAFAKEGSDDDGVDVGYVTVYPVTTVAKILFAQALLGLAG</sequence>
<feature type="transmembrane region" description="Helical" evidence="8">
    <location>
        <begin position="95"/>
        <end position="115"/>
    </location>
</feature>
<dbReference type="InterPro" id="IPR006037">
    <property type="entry name" value="RCK_C"/>
</dbReference>
<evidence type="ECO:0000256" key="7">
    <source>
        <dbReference type="ARBA" id="ARBA00023136"/>
    </source>
</evidence>
<proteinExistence type="inferred from homology"/>
<feature type="transmembrane region" description="Helical" evidence="8">
    <location>
        <begin position="484"/>
        <end position="502"/>
    </location>
</feature>
<evidence type="ECO:0000259" key="9">
    <source>
        <dbReference type="PROSITE" id="PS51202"/>
    </source>
</evidence>
<dbReference type="Gene3D" id="3.30.70.1450">
    <property type="entry name" value="Regulator of K+ conductance, C-terminal domain"/>
    <property type="match status" value="1"/>
</dbReference>